<proteinExistence type="predicted"/>
<evidence type="ECO:0000313" key="2">
    <source>
        <dbReference type="Proteomes" id="UP001149165"/>
    </source>
</evidence>
<dbReference type="AlphaFoldDB" id="A0A9W9FBB6"/>
<dbReference type="EMBL" id="JAPQKH010000005">
    <property type="protein sequence ID" value="KAJ5096986.1"/>
    <property type="molecule type" value="Genomic_DNA"/>
</dbReference>
<accession>A0A9W9FBB6</accession>
<reference evidence="1" key="1">
    <citation type="submission" date="2022-11" db="EMBL/GenBank/DDBJ databases">
        <authorList>
            <person name="Petersen C."/>
        </authorList>
    </citation>
    <scope>NUCLEOTIDE SEQUENCE</scope>
    <source>
        <strain evidence="1">IBT 30069</strain>
    </source>
</reference>
<sequence>MSMAIGISSLPIELRTLILQHLWDIGDLDSAIKSHRSLAEAFTGSPGTTVANVLQNEIDSRLWPLAIFIWQIRTSKRKCFILDGLDMWTVLQDCHTTYNTISAWEDLCHVGLSEAQEYFHSLHKAVQHFTTDFLSQAGGSYGQLLIPTTSEIYRVQRSFYYLELFCLLWGNGQKVRTDWDLQISQGLAIELHPWINEQIALFGDMAVDEVDNDEETGSLSSPREKSKDFWVSWGLRYLSKLTQCSNKTDLHHTMQEKQSNDGWFILRSALEELNWGYYCEKPLEDPSYMDKQQTINEDDSGPDPAQTWCSFHSTGNGGQFVLGENYSALRQAGYVMWDADRRAHIDMFCQRHNLPNGASLSVSLP</sequence>
<dbReference type="Proteomes" id="UP001149165">
    <property type="component" value="Unassembled WGS sequence"/>
</dbReference>
<protein>
    <submittedName>
        <fullName evidence="1">Uncharacterized protein</fullName>
    </submittedName>
</protein>
<dbReference type="OrthoDB" id="5427059at2759"/>
<comment type="caution">
    <text evidence="1">The sequence shown here is derived from an EMBL/GenBank/DDBJ whole genome shotgun (WGS) entry which is preliminary data.</text>
</comment>
<keyword evidence="2" id="KW-1185">Reference proteome</keyword>
<evidence type="ECO:0000313" key="1">
    <source>
        <dbReference type="EMBL" id="KAJ5096986.1"/>
    </source>
</evidence>
<organism evidence="1 2">
    <name type="scientific">Penicillium angulare</name>
    <dbReference type="NCBI Taxonomy" id="116970"/>
    <lineage>
        <taxon>Eukaryota</taxon>
        <taxon>Fungi</taxon>
        <taxon>Dikarya</taxon>
        <taxon>Ascomycota</taxon>
        <taxon>Pezizomycotina</taxon>
        <taxon>Eurotiomycetes</taxon>
        <taxon>Eurotiomycetidae</taxon>
        <taxon>Eurotiales</taxon>
        <taxon>Aspergillaceae</taxon>
        <taxon>Penicillium</taxon>
    </lineage>
</organism>
<name>A0A9W9FBB6_9EURO</name>
<reference evidence="1" key="2">
    <citation type="journal article" date="2023" name="IMA Fungus">
        <title>Comparative genomic study of the Penicillium genus elucidates a diverse pangenome and 15 lateral gene transfer events.</title>
        <authorList>
            <person name="Petersen C."/>
            <person name="Sorensen T."/>
            <person name="Nielsen M.R."/>
            <person name="Sondergaard T.E."/>
            <person name="Sorensen J.L."/>
            <person name="Fitzpatrick D.A."/>
            <person name="Frisvad J.C."/>
            <person name="Nielsen K.L."/>
        </authorList>
    </citation>
    <scope>NUCLEOTIDE SEQUENCE</scope>
    <source>
        <strain evidence="1">IBT 30069</strain>
    </source>
</reference>
<gene>
    <name evidence="1" type="ORF">N7456_007707</name>
</gene>